<evidence type="ECO:0000256" key="1">
    <source>
        <dbReference type="SAM" id="MobiDB-lite"/>
    </source>
</evidence>
<evidence type="ECO:0000313" key="2">
    <source>
        <dbReference type="EMBL" id="KAL3788599.1"/>
    </source>
</evidence>
<comment type="caution">
    <text evidence="2">The sequence shown here is derived from an EMBL/GenBank/DDBJ whole genome shotgun (WGS) entry which is preliminary data.</text>
</comment>
<sequence>MNHLLESADANANANAYSQTMNAPKYSEAAMALAVTIDGISKQVSSIVLSGASVPSASVRETTESTSDETRKCKEHFPSAAATTTPPSNIQSERSFLSSELKQESLKFPLLEETSVTNSRLIRKWKLKPHCSFKKNMGAPTAVPYRVNSSTTEAPRVPSVSSAKTDPPKTPKTCLLTSPPPMALRRKNAEIHLPPNLRDRASTSIRRRSHSSVETPPNCVVFVSS</sequence>
<feature type="compositionally biased region" description="Polar residues" evidence="1">
    <location>
        <begin position="147"/>
        <end position="164"/>
    </location>
</feature>
<reference evidence="2 3" key="1">
    <citation type="journal article" date="2020" name="G3 (Bethesda)">
        <title>Improved Reference Genome for Cyclotella cryptica CCMP332, a Model for Cell Wall Morphogenesis, Salinity Adaptation, and Lipid Production in Diatoms (Bacillariophyta).</title>
        <authorList>
            <person name="Roberts W.R."/>
            <person name="Downey K.M."/>
            <person name="Ruck E.C."/>
            <person name="Traller J.C."/>
            <person name="Alverson A.J."/>
        </authorList>
    </citation>
    <scope>NUCLEOTIDE SEQUENCE [LARGE SCALE GENOMIC DNA]</scope>
    <source>
        <strain evidence="2 3">CCMP332</strain>
    </source>
</reference>
<keyword evidence="3" id="KW-1185">Reference proteome</keyword>
<evidence type="ECO:0000313" key="3">
    <source>
        <dbReference type="Proteomes" id="UP001516023"/>
    </source>
</evidence>
<feature type="region of interest" description="Disordered" evidence="1">
    <location>
        <begin position="146"/>
        <end position="180"/>
    </location>
</feature>
<gene>
    <name evidence="2" type="ORF">HJC23_005258</name>
</gene>
<feature type="compositionally biased region" description="Basic and acidic residues" evidence="1">
    <location>
        <begin position="68"/>
        <end position="77"/>
    </location>
</feature>
<organism evidence="2 3">
    <name type="scientific">Cyclotella cryptica</name>
    <dbReference type="NCBI Taxonomy" id="29204"/>
    <lineage>
        <taxon>Eukaryota</taxon>
        <taxon>Sar</taxon>
        <taxon>Stramenopiles</taxon>
        <taxon>Ochrophyta</taxon>
        <taxon>Bacillariophyta</taxon>
        <taxon>Coscinodiscophyceae</taxon>
        <taxon>Thalassiosirophycidae</taxon>
        <taxon>Stephanodiscales</taxon>
        <taxon>Stephanodiscaceae</taxon>
        <taxon>Cyclotella</taxon>
    </lineage>
</organism>
<feature type="region of interest" description="Disordered" evidence="1">
    <location>
        <begin position="198"/>
        <end position="217"/>
    </location>
</feature>
<protein>
    <submittedName>
        <fullName evidence="2">Uncharacterized protein</fullName>
    </submittedName>
</protein>
<dbReference type="AlphaFoldDB" id="A0ABD3PLS3"/>
<dbReference type="EMBL" id="JABMIG020000154">
    <property type="protein sequence ID" value="KAL3788599.1"/>
    <property type="molecule type" value="Genomic_DNA"/>
</dbReference>
<feature type="region of interest" description="Disordered" evidence="1">
    <location>
        <begin position="56"/>
        <end position="90"/>
    </location>
</feature>
<dbReference type="Proteomes" id="UP001516023">
    <property type="component" value="Unassembled WGS sequence"/>
</dbReference>
<feature type="compositionally biased region" description="Polar residues" evidence="1">
    <location>
        <begin position="81"/>
        <end position="90"/>
    </location>
</feature>
<proteinExistence type="predicted"/>
<name>A0ABD3PLS3_9STRA</name>
<accession>A0ABD3PLS3</accession>